<keyword evidence="4" id="KW-1185">Reference proteome</keyword>
<comment type="caution">
    <text evidence="3">The sequence shown here is derived from an EMBL/GenBank/DDBJ whole genome shotgun (WGS) entry which is preliminary data.</text>
</comment>
<dbReference type="PANTHER" id="PTHR44520">
    <property type="entry name" value="RESPONSE REGULATOR RCP1-RELATED"/>
    <property type="match status" value="1"/>
</dbReference>
<name>A0A2T1KJG0_9GAMM</name>
<feature type="domain" description="Response regulatory" evidence="2">
    <location>
        <begin position="9"/>
        <end position="138"/>
    </location>
</feature>
<dbReference type="InterPro" id="IPR001789">
    <property type="entry name" value="Sig_transdc_resp-reg_receiver"/>
</dbReference>
<dbReference type="GO" id="GO:0000160">
    <property type="term" value="P:phosphorelay signal transduction system"/>
    <property type="evidence" value="ECO:0007669"/>
    <property type="project" value="InterPro"/>
</dbReference>
<dbReference type="EMBL" id="PXNN01000003">
    <property type="protein sequence ID" value="PSF10148.1"/>
    <property type="molecule type" value="Genomic_DNA"/>
</dbReference>
<keyword evidence="1" id="KW-0597">Phosphoprotein</keyword>
<protein>
    <submittedName>
        <fullName evidence="3">Two-component system response regulator</fullName>
    </submittedName>
</protein>
<dbReference type="SMART" id="SM00448">
    <property type="entry name" value="REC"/>
    <property type="match status" value="1"/>
</dbReference>
<proteinExistence type="predicted"/>
<dbReference type="OrthoDB" id="9793549at2"/>
<organism evidence="3 4">
    <name type="scientific">Marinobacter halophilus</name>
    <dbReference type="NCBI Taxonomy" id="1323740"/>
    <lineage>
        <taxon>Bacteria</taxon>
        <taxon>Pseudomonadati</taxon>
        <taxon>Pseudomonadota</taxon>
        <taxon>Gammaproteobacteria</taxon>
        <taxon>Pseudomonadales</taxon>
        <taxon>Marinobacteraceae</taxon>
        <taxon>Marinobacter</taxon>
    </lineage>
</organism>
<feature type="modified residue" description="4-aspartylphosphate" evidence="1">
    <location>
        <position position="71"/>
    </location>
</feature>
<dbReference type="InterPro" id="IPR052893">
    <property type="entry name" value="TCS_response_regulator"/>
</dbReference>
<evidence type="ECO:0000259" key="2">
    <source>
        <dbReference type="PROSITE" id="PS50110"/>
    </source>
</evidence>
<dbReference type="Proteomes" id="UP000238385">
    <property type="component" value="Unassembled WGS sequence"/>
</dbReference>
<evidence type="ECO:0000256" key="1">
    <source>
        <dbReference type="PROSITE-ProRule" id="PRU00169"/>
    </source>
</evidence>
<dbReference type="PROSITE" id="PS50110">
    <property type="entry name" value="RESPONSE_REGULATORY"/>
    <property type="match status" value="1"/>
</dbReference>
<dbReference type="RefSeq" id="WP_106669935.1">
    <property type="nucleotide sequence ID" value="NZ_BMFE01000001.1"/>
</dbReference>
<evidence type="ECO:0000313" key="3">
    <source>
        <dbReference type="EMBL" id="PSF10148.1"/>
    </source>
</evidence>
<reference evidence="3 4" key="1">
    <citation type="submission" date="2018-03" db="EMBL/GenBank/DDBJ databases">
        <title>Marinobacter brunus sp. nov., a marine bacterium of Gamma-proteobacteria isolated from the surface seawater of the South China Sea.</title>
        <authorList>
            <person name="Cheng H."/>
            <person name="Wu Y.-H."/>
            <person name="Xamxidin M."/>
            <person name="Xu X.-W."/>
        </authorList>
    </citation>
    <scope>NUCLEOTIDE SEQUENCE [LARGE SCALE GENOMIC DNA]</scope>
    <source>
        <strain evidence="3 4">JCM 30472</strain>
    </source>
</reference>
<gene>
    <name evidence="3" type="ORF">C7H08_01195</name>
</gene>
<sequence>MKTDTRNPVILIADDDPDDQLLIQEAFAERCANCQLCFVANGVELMGYLRGAAPESELSTDCPLPDLLLLDLNMPLKDGRQALLEIRADPALRELPTIVLTTSGNDEDKAFCLAQGANDYIVKPSRYTELLTIVTSLKIYCNTSAMQQPDSDNNA</sequence>
<dbReference type="AlphaFoldDB" id="A0A2T1KJG0"/>
<evidence type="ECO:0000313" key="4">
    <source>
        <dbReference type="Proteomes" id="UP000238385"/>
    </source>
</evidence>
<dbReference type="InterPro" id="IPR011006">
    <property type="entry name" value="CheY-like_superfamily"/>
</dbReference>
<dbReference type="Pfam" id="PF00072">
    <property type="entry name" value="Response_reg"/>
    <property type="match status" value="1"/>
</dbReference>
<dbReference type="PANTHER" id="PTHR44520:SF2">
    <property type="entry name" value="RESPONSE REGULATOR RCP1"/>
    <property type="match status" value="1"/>
</dbReference>
<dbReference type="Gene3D" id="3.40.50.2300">
    <property type="match status" value="1"/>
</dbReference>
<dbReference type="SUPFAM" id="SSF52172">
    <property type="entry name" value="CheY-like"/>
    <property type="match status" value="1"/>
</dbReference>
<accession>A0A2T1KJG0</accession>